<dbReference type="EMBL" id="JAEFBJ010000012">
    <property type="protein sequence ID" value="KAG7545661.1"/>
    <property type="molecule type" value="Genomic_DNA"/>
</dbReference>
<comment type="caution">
    <text evidence="2">The sequence shown here is derived from an EMBL/GenBank/DDBJ whole genome shotgun (WGS) entry which is preliminary data.</text>
</comment>
<dbReference type="AlphaFoldDB" id="A0A8T1YHJ5"/>
<sequence>MIECKHLHFLADPEKKGICMNGVVYYIAKISDELSKSLISFNLGSEDFNVIKLPKDAKYRRSCYLVNYSGKIALTNYDCNDGTLDLWVMKDASKQEWSKASLLVPCWTNLVGDQSFRFEGTLSTGELIFAPCSFPNPFFFIYYDLKEKNARKVVIEGIGDGFATIKVSLDHVESPMFLPKVGLSDDD</sequence>
<dbReference type="NCBIfam" id="TIGR01640">
    <property type="entry name" value="F_box_assoc_1"/>
    <property type="match status" value="1"/>
</dbReference>
<dbReference type="Proteomes" id="UP000694251">
    <property type="component" value="Chromosome 12"/>
</dbReference>
<dbReference type="InterPro" id="IPR013187">
    <property type="entry name" value="F-box-assoc_dom_typ3"/>
</dbReference>
<reference evidence="2 3" key="1">
    <citation type="submission" date="2020-12" db="EMBL/GenBank/DDBJ databases">
        <title>Concerted genomic and epigenomic changes stabilize Arabidopsis allopolyploids.</title>
        <authorList>
            <person name="Chen Z."/>
        </authorList>
    </citation>
    <scope>NUCLEOTIDE SEQUENCE [LARGE SCALE GENOMIC DNA]</scope>
    <source>
        <strain evidence="2">As9502</strain>
        <tissue evidence="2">Leaf</tissue>
    </source>
</reference>
<gene>
    <name evidence="2" type="ORF">ISN44_As12g011020</name>
</gene>
<dbReference type="Pfam" id="PF08268">
    <property type="entry name" value="FBA_3"/>
    <property type="match status" value="1"/>
</dbReference>
<keyword evidence="3" id="KW-1185">Reference proteome</keyword>
<dbReference type="PANTHER" id="PTHR31111">
    <property type="entry name" value="BNAA05G37150D PROTEIN-RELATED"/>
    <property type="match status" value="1"/>
</dbReference>
<proteinExistence type="predicted"/>
<evidence type="ECO:0000313" key="2">
    <source>
        <dbReference type="EMBL" id="KAG7545661.1"/>
    </source>
</evidence>
<dbReference type="OrthoDB" id="1112282at2759"/>
<evidence type="ECO:0000313" key="3">
    <source>
        <dbReference type="Proteomes" id="UP000694251"/>
    </source>
</evidence>
<name>A0A8T1YHJ5_ARASU</name>
<accession>A0A8T1YHJ5</accession>
<dbReference type="InterPro" id="IPR017451">
    <property type="entry name" value="F-box-assoc_interact_dom"/>
</dbReference>
<evidence type="ECO:0000259" key="1">
    <source>
        <dbReference type="Pfam" id="PF08268"/>
    </source>
</evidence>
<dbReference type="PANTHER" id="PTHR31111:SF78">
    <property type="entry name" value="F-BOX ASSOCIATED UBIQUITINATION EFFECTOR FAMILY PROTEIN"/>
    <property type="match status" value="1"/>
</dbReference>
<protein>
    <submittedName>
        <fullName evidence="2">F-box associated domain type 3</fullName>
    </submittedName>
</protein>
<feature type="domain" description="F-box associated beta-propeller type 3" evidence="1">
    <location>
        <begin position="1"/>
        <end position="161"/>
    </location>
</feature>
<organism evidence="2 3">
    <name type="scientific">Arabidopsis suecica</name>
    <name type="common">Swedish thale-cress</name>
    <name type="synonym">Cardaminopsis suecica</name>
    <dbReference type="NCBI Taxonomy" id="45249"/>
    <lineage>
        <taxon>Eukaryota</taxon>
        <taxon>Viridiplantae</taxon>
        <taxon>Streptophyta</taxon>
        <taxon>Embryophyta</taxon>
        <taxon>Tracheophyta</taxon>
        <taxon>Spermatophyta</taxon>
        <taxon>Magnoliopsida</taxon>
        <taxon>eudicotyledons</taxon>
        <taxon>Gunneridae</taxon>
        <taxon>Pentapetalae</taxon>
        <taxon>rosids</taxon>
        <taxon>malvids</taxon>
        <taxon>Brassicales</taxon>
        <taxon>Brassicaceae</taxon>
        <taxon>Camelineae</taxon>
        <taxon>Arabidopsis</taxon>
    </lineage>
</organism>